<dbReference type="CDD" id="cd03801">
    <property type="entry name" value="GT4_PimA-like"/>
    <property type="match status" value="1"/>
</dbReference>
<keyword evidence="2" id="KW-0808">Transferase</keyword>
<dbReference type="Gene3D" id="3.40.50.2000">
    <property type="entry name" value="Glycogen Phosphorylase B"/>
    <property type="match status" value="2"/>
</dbReference>
<organism evidence="2 3">
    <name type="scientific">Panacibacter ginsenosidivorans</name>
    <dbReference type="NCBI Taxonomy" id="1813871"/>
    <lineage>
        <taxon>Bacteria</taxon>
        <taxon>Pseudomonadati</taxon>
        <taxon>Bacteroidota</taxon>
        <taxon>Chitinophagia</taxon>
        <taxon>Chitinophagales</taxon>
        <taxon>Chitinophagaceae</taxon>
        <taxon>Panacibacter</taxon>
    </lineage>
</organism>
<keyword evidence="3" id="KW-1185">Reference proteome</keyword>
<dbReference type="KEGG" id="pgin:FRZ67_02195"/>
<dbReference type="RefSeq" id="WP_147187972.1">
    <property type="nucleotide sequence ID" value="NZ_CP042435.1"/>
</dbReference>
<dbReference type="PANTHER" id="PTHR45871:SF1">
    <property type="entry name" value="PHOSPHATIDYLINOSITOL N-ACETYLGLUCOSAMINYLTRANSFERASE SUBUNIT A"/>
    <property type="match status" value="1"/>
</dbReference>
<reference evidence="2 3" key="1">
    <citation type="journal article" date="2016" name="Int. J. Syst. Evol. Microbiol.">
        <title>Panacibacter ginsenosidivorans gen. nov., sp. nov., with ginsenoside converting activity isolated from soil of a ginseng field.</title>
        <authorList>
            <person name="Siddiqi M.Z."/>
            <person name="Muhammad Shafi S."/>
            <person name="Choi K.D."/>
            <person name="Im W.T."/>
        </authorList>
    </citation>
    <scope>NUCLEOTIDE SEQUENCE [LARGE SCALE GENOMIC DNA]</scope>
    <source>
        <strain evidence="2 3">Gsoil1550</strain>
    </source>
</reference>
<gene>
    <name evidence="2" type="ORF">FRZ67_02195</name>
</gene>
<feature type="domain" description="Glycosyl transferase family 1" evidence="1">
    <location>
        <begin position="187"/>
        <end position="313"/>
    </location>
</feature>
<dbReference type="Proteomes" id="UP000321533">
    <property type="component" value="Chromosome"/>
</dbReference>
<evidence type="ECO:0000259" key="1">
    <source>
        <dbReference type="Pfam" id="PF00534"/>
    </source>
</evidence>
<dbReference type="SUPFAM" id="SSF53756">
    <property type="entry name" value="UDP-Glycosyltransferase/glycogen phosphorylase"/>
    <property type="match status" value="1"/>
</dbReference>
<proteinExistence type="predicted"/>
<name>A0A5B8V4P5_9BACT</name>
<dbReference type="InterPro" id="IPR001296">
    <property type="entry name" value="Glyco_trans_1"/>
</dbReference>
<protein>
    <submittedName>
        <fullName evidence="2">Glycosyltransferase family 4 protein</fullName>
    </submittedName>
</protein>
<dbReference type="PANTHER" id="PTHR45871">
    <property type="entry name" value="N-ACETYLGLUCOSAMINYL-PHOSPHATIDYLINOSITOL BIOSYNTHETIC PROTEIN"/>
    <property type="match status" value="1"/>
</dbReference>
<evidence type="ECO:0000313" key="3">
    <source>
        <dbReference type="Proteomes" id="UP000321533"/>
    </source>
</evidence>
<dbReference type="Pfam" id="PF00534">
    <property type="entry name" value="Glycos_transf_1"/>
    <property type="match status" value="1"/>
</dbReference>
<evidence type="ECO:0000313" key="2">
    <source>
        <dbReference type="EMBL" id="QEC66172.1"/>
    </source>
</evidence>
<dbReference type="GO" id="GO:0016757">
    <property type="term" value="F:glycosyltransferase activity"/>
    <property type="evidence" value="ECO:0007669"/>
    <property type="project" value="InterPro"/>
</dbReference>
<accession>A0A5B8V4P5</accession>
<dbReference type="OrthoDB" id="1116389at2"/>
<sequence>MKNKPETLVIFSPAFPKDEDDTEWLPWLQAIVKALNKNFPSLKIIVFAFQYPHHTKTYHWNGNTVIAFSGMHRGKFSHVFMWLNIIKKFYAVKRKQNIKGIFSLWCGECTLLAKYCSRFFSLPYYCWILGQDARPFNTYVKWIKPKPQQLIAMSDFLVQQFYDSHGIKPSGIIINGVEPSMFGPLPSKRDIDIIAVGGLSVLKRYDIFIEVIASLKEAFPTVNAMLCGDGEETDRFKIMITELALEKNIELTGAVKHKTAIQKMQQSKILLHPSSYEGFSSVCLEALYAGAHVISFIKPMKHDIKNWHIVHTKEEMISKAMELLNDKQLLHESVLVQSMDGIAKEIAALFGFTENNSK</sequence>
<dbReference type="EMBL" id="CP042435">
    <property type="protein sequence ID" value="QEC66172.1"/>
    <property type="molecule type" value="Genomic_DNA"/>
</dbReference>
<dbReference type="AlphaFoldDB" id="A0A5B8V4P5"/>